<dbReference type="Proteomes" id="UP000016491">
    <property type="component" value="Unassembled WGS sequence"/>
</dbReference>
<gene>
    <name evidence="1" type="ORF">CLOSYM_03708</name>
</gene>
<name>A0ABC9TTU0_CLOSY</name>
<evidence type="ECO:0000313" key="2">
    <source>
        <dbReference type="Proteomes" id="UP000016491"/>
    </source>
</evidence>
<protein>
    <submittedName>
        <fullName evidence="1">Uncharacterized protein</fullName>
    </submittedName>
</protein>
<comment type="caution">
    <text evidence="1">The sequence shown here is derived from an EMBL/GenBank/DDBJ whole genome shotgun (WGS) entry which is preliminary data.</text>
</comment>
<sequence length="48" mass="5270">MRILHENTSRNTAGNSGFCRFYASRSMLQLAGPSFCGAVNCNMGRGRE</sequence>
<proteinExistence type="predicted"/>
<dbReference type="EMBL" id="AWSU01000288">
    <property type="protein sequence ID" value="ERI74740.1"/>
    <property type="molecule type" value="Genomic_DNA"/>
</dbReference>
<dbReference type="AlphaFoldDB" id="A0ABC9TTU0"/>
<accession>A0ABC9TTU0</accession>
<evidence type="ECO:0000313" key="1">
    <source>
        <dbReference type="EMBL" id="ERI74740.1"/>
    </source>
</evidence>
<reference evidence="1 2" key="1">
    <citation type="submission" date="2013-07" db="EMBL/GenBank/DDBJ databases">
        <authorList>
            <person name="Weinstock G."/>
            <person name="Sodergren E."/>
            <person name="Wylie T."/>
            <person name="Fulton L."/>
            <person name="Fulton R."/>
            <person name="Fronick C."/>
            <person name="O'Laughlin M."/>
            <person name="Godfrey J."/>
            <person name="Miner T."/>
            <person name="Herter B."/>
            <person name="Appelbaum E."/>
            <person name="Cordes M."/>
            <person name="Lek S."/>
            <person name="Wollam A."/>
            <person name="Pepin K.H."/>
            <person name="Palsikar V.B."/>
            <person name="Mitreva M."/>
            <person name="Wilson R.K."/>
        </authorList>
    </citation>
    <scope>NUCLEOTIDE SEQUENCE [LARGE SCALE GENOMIC DNA]</scope>
    <source>
        <strain evidence="1 2">ATCC 14940</strain>
    </source>
</reference>
<organism evidence="1 2">
    <name type="scientific">[Clostridium] symbiosum ATCC 14940</name>
    <dbReference type="NCBI Taxonomy" id="411472"/>
    <lineage>
        <taxon>Bacteria</taxon>
        <taxon>Bacillati</taxon>
        <taxon>Bacillota</taxon>
        <taxon>Clostridia</taxon>
        <taxon>Lachnospirales</taxon>
        <taxon>Lachnospiraceae</taxon>
        <taxon>Otoolea</taxon>
    </lineage>
</organism>